<dbReference type="Proteomes" id="UP000031623">
    <property type="component" value="Chromosome"/>
</dbReference>
<dbReference type="HOGENOM" id="CLU_2768147_0_0_6"/>
<keyword evidence="2" id="KW-1185">Reference proteome</keyword>
<accession>A0A090AB75</accession>
<gene>
    <name evidence="1" type="ORF">THII_0501</name>
</gene>
<reference evidence="1 2" key="1">
    <citation type="journal article" date="2014" name="ISME J.">
        <title>Ecophysiology of Thioploca ingrica as revealed by the complete genome sequence supplemented with proteomic evidence.</title>
        <authorList>
            <person name="Kojima H."/>
            <person name="Ogura Y."/>
            <person name="Yamamoto N."/>
            <person name="Togashi T."/>
            <person name="Mori H."/>
            <person name="Watanabe T."/>
            <person name="Nemoto F."/>
            <person name="Kurokawa K."/>
            <person name="Hayashi T."/>
            <person name="Fukui M."/>
        </authorList>
    </citation>
    <scope>NUCLEOTIDE SEQUENCE [LARGE SCALE GENOMIC DNA]</scope>
</reference>
<dbReference type="OrthoDB" id="5518495at2"/>
<protein>
    <submittedName>
        <fullName evidence="1">Uncharacterized protein</fullName>
    </submittedName>
</protein>
<evidence type="ECO:0000313" key="2">
    <source>
        <dbReference type="Proteomes" id="UP000031623"/>
    </source>
</evidence>
<sequence>MSNASLSSHFKPAVAWTKTDRAEFPYVAEVNGQNWQIRLNDFPEEKLYTLLVQGQVVGSFDDWPSHWQRV</sequence>
<name>A0A090AB75_9GAMM</name>
<organism evidence="1 2">
    <name type="scientific">Thioploca ingrica</name>
    <dbReference type="NCBI Taxonomy" id="40754"/>
    <lineage>
        <taxon>Bacteria</taxon>
        <taxon>Pseudomonadati</taxon>
        <taxon>Pseudomonadota</taxon>
        <taxon>Gammaproteobacteria</taxon>
        <taxon>Thiotrichales</taxon>
        <taxon>Thiotrichaceae</taxon>
        <taxon>Thioploca</taxon>
    </lineage>
</organism>
<proteinExistence type="predicted"/>
<dbReference type="EMBL" id="AP014633">
    <property type="protein sequence ID" value="BAP54798.1"/>
    <property type="molecule type" value="Genomic_DNA"/>
</dbReference>
<dbReference type="AlphaFoldDB" id="A0A090AB75"/>
<evidence type="ECO:0000313" key="1">
    <source>
        <dbReference type="EMBL" id="BAP54798.1"/>
    </source>
</evidence>
<dbReference type="KEGG" id="tig:THII_0501"/>